<dbReference type="CDD" id="cd06261">
    <property type="entry name" value="TM_PBP2"/>
    <property type="match status" value="1"/>
</dbReference>
<evidence type="ECO:0000256" key="6">
    <source>
        <dbReference type="ARBA" id="ARBA00023136"/>
    </source>
</evidence>
<feature type="transmembrane region" description="Helical" evidence="7">
    <location>
        <begin position="235"/>
        <end position="262"/>
    </location>
</feature>
<organism evidence="9 10">
    <name type="scientific">Dendrosporobacter quercicolus</name>
    <dbReference type="NCBI Taxonomy" id="146817"/>
    <lineage>
        <taxon>Bacteria</taxon>
        <taxon>Bacillati</taxon>
        <taxon>Bacillota</taxon>
        <taxon>Negativicutes</taxon>
        <taxon>Selenomonadales</taxon>
        <taxon>Sporomusaceae</taxon>
        <taxon>Dendrosporobacter</taxon>
    </lineage>
</organism>
<reference evidence="9 10" key="1">
    <citation type="submission" date="2016-10" db="EMBL/GenBank/DDBJ databases">
        <authorList>
            <person name="de Groot N.N."/>
        </authorList>
    </citation>
    <scope>NUCLEOTIDE SEQUENCE [LARGE SCALE GENOMIC DNA]</scope>
    <source>
        <strain evidence="9 10">DSM 1736</strain>
    </source>
</reference>
<name>A0A1H0AM26_9FIRM</name>
<dbReference type="AlphaFoldDB" id="A0A1H0AM26"/>
<dbReference type="PROSITE" id="PS50928">
    <property type="entry name" value="ABC_TM1"/>
    <property type="match status" value="1"/>
</dbReference>
<dbReference type="PANTHER" id="PTHR43163:SF6">
    <property type="entry name" value="DIPEPTIDE TRANSPORT SYSTEM PERMEASE PROTEIN DPPB-RELATED"/>
    <property type="match status" value="1"/>
</dbReference>
<dbReference type="SUPFAM" id="SSF161098">
    <property type="entry name" value="MetI-like"/>
    <property type="match status" value="1"/>
</dbReference>
<feature type="transmembrane region" description="Helical" evidence="7">
    <location>
        <begin position="282"/>
        <end position="307"/>
    </location>
</feature>
<feature type="transmembrane region" description="Helical" evidence="7">
    <location>
        <begin position="175"/>
        <end position="196"/>
    </location>
</feature>
<dbReference type="GO" id="GO:0005886">
    <property type="term" value="C:plasma membrane"/>
    <property type="evidence" value="ECO:0007669"/>
    <property type="project" value="UniProtKB-SubCell"/>
</dbReference>
<dbReference type="Pfam" id="PF00528">
    <property type="entry name" value="BPD_transp_1"/>
    <property type="match status" value="1"/>
</dbReference>
<dbReference type="InterPro" id="IPR045621">
    <property type="entry name" value="BPD_transp_1_N"/>
</dbReference>
<evidence type="ECO:0000256" key="7">
    <source>
        <dbReference type="RuleBase" id="RU363032"/>
    </source>
</evidence>
<dbReference type="RefSeq" id="WP_245698233.1">
    <property type="nucleotide sequence ID" value="NZ_FNHB01000020.1"/>
</dbReference>
<dbReference type="STRING" id="146817.SAMN04488502_1209"/>
<feature type="transmembrane region" description="Helical" evidence="7">
    <location>
        <begin position="107"/>
        <end position="130"/>
    </location>
</feature>
<protein>
    <submittedName>
        <fullName evidence="9">Peptide/nickel transport system permease protein</fullName>
    </submittedName>
</protein>
<dbReference type="Gene3D" id="1.10.3720.10">
    <property type="entry name" value="MetI-like"/>
    <property type="match status" value="1"/>
</dbReference>
<dbReference type="PANTHER" id="PTHR43163">
    <property type="entry name" value="DIPEPTIDE TRANSPORT SYSTEM PERMEASE PROTEIN DPPB-RELATED"/>
    <property type="match status" value="1"/>
</dbReference>
<evidence type="ECO:0000256" key="2">
    <source>
        <dbReference type="ARBA" id="ARBA00022448"/>
    </source>
</evidence>
<dbReference type="EMBL" id="FNHB01000020">
    <property type="protein sequence ID" value="SDN34590.1"/>
    <property type="molecule type" value="Genomic_DNA"/>
</dbReference>
<dbReference type="Proteomes" id="UP000214880">
    <property type="component" value="Unassembled WGS sequence"/>
</dbReference>
<proteinExistence type="inferred from homology"/>
<evidence type="ECO:0000256" key="3">
    <source>
        <dbReference type="ARBA" id="ARBA00022475"/>
    </source>
</evidence>
<dbReference type="GO" id="GO:0071916">
    <property type="term" value="F:dipeptide transmembrane transporter activity"/>
    <property type="evidence" value="ECO:0007669"/>
    <property type="project" value="TreeGrafter"/>
</dbReference>
<keyword evidence="6 7" id="KW-0472">Membrane</keyword>
<evidence type="ECO:0000256" key="5">
    <source>
        <dbReference type="ARBA" id="ARBA00022989"/>
    </source>
</evidence>
<comment type="subcellular location">
    <subcellularLocation>
        <location evidence="1 7">Cell membrane</location>
        <topology evidence="1 7">Multi-pass membrane protein</topology>
    </subcellularLocation>
</comment>
<evidence type="ECO:0000256" key="4">
    <source>
        <dbReference type="ARBA" id="ARBA00022692"/>
    </source>
</evidence>
<evidence type="ECO:0000259" key="8">
    <source>
        <dbReference type="PROSITE" id="PS50928"/>
    </source>
</evidence>
<accession>A0A1H0AM26</accession>
<sequence length="317" mass="34064">MMNSVLFYAAKKILMIIPVWLGITAAAFILGVISPSDPAVMLLSMDGISAPGAQEIAAKRQELGLDRPYVLQYLSWLMQVLHGDLGLSYITQQPVLDELLLRLPVTISLAAAALLLVVVTGIPLGIFMAYKKDARSDFALRASAVATTSVPAFWLSIVLMWLFAEKLQLLPTSGYGTPAQLIMPALALAAGTTGTLMRLQRAALLEVLEQNYILTVKAKGLPLSFIIRKHGLVNALIPVITLLGNYFGAILGGSAVVESIFALPGLGSYVLEGIRGRDYPAVQGYVLFTGLVFTAVNLLIDLTYLLLNPQIRLGGKQ</sequence>
<keyword evidence="5 7" id="KW-1133">Transmembrane helix</keyword>
<keyword evidence="3" id="KW-1003">Cell membrane</keyword>
<feature type="transmembrane region" description="Helical" evidence="7">
    <location>
        <begin position="12"/>
        <end position="33"/>
    </location>
</feature>
<dbReference type="InterPro" id="IPR000515">
    <property type="entry name" value="MetI-like"/>
</dbReference>
<keyword evidence="4 7" id="KW-0812">Transmembrane</keyword>
<keyword evidence="10" id="KW-1185">Reference proteome</keyword>
<evidence type="ECO:0000256" key="1">
    <source>
        <dbReference type="ARBA" id="ARBA00004651"/>
    </source>
</evidence>
<feature type="transmembrane region" description="Helical" evidence="7">
    <location>
        <begin position="142"/>
        <end position="163"/>
    </location>
</feature>
<dbReference type="Pfam" id="PF19300">
    <property type="entry name" value="BPD_transp_1_N"/>
    <property type="match status" value="1"/>
</dbReference>
<keyword evidence="2 7" id="KW-0813">Transport</keyword>
<comment type="similarity">
    <text evidence="7">Belongs to the binding-protein-dependent transport system permease family.</text>
</comment>
<evidence type="ECO:0000313" key="9">
    <source>
        <dbReference type="EMBL" id="SDN34590.1"/>
    </source>
</evidence>
<dbReference type="InterPro" id="IPR035906">
    <property type="entry name" value="MetI-like_sf"/>
</dbReference>
<feature type="domain" description="ABC transmembrane type-1" evidence="8">
    <location>
        <begin position="103"/>
        <end position="304"/>
    </location>
</feature>
<gene>
    <name evidence="9" type="ORF">SAMN04488502_1209</name>
</gene>
<evidence type="ECO:0000313" key="10">
    <source>
        <dbReference type="Proteomes" id="UP000214880"/>
    </source>
</evidence>